<dbReference type="OrthoDB" id="7972585at2759"/>
<evidence type="ECO:0000313" key="4">
    <source>
        <dbReference type="Proteomes" id="UP000606786"/>
    </source>
</evidence>
<evidence type="ECO:0000256" key="1">
    <source>
        <dbReference type="SAM" id="SignalP"/>
    </source>
</evidence>
<feature type="signal peptide" evidence="1">
    <location>
        <begin position="1"/>
        <end position="19"/>
    </location>
</feature>
<sequence>MKFAIFALVLGLCLAATMADLDYSAENDDQLVEFTPLGNAEEIADLFIFSVFGRLKPTIKVGLRTLKGVNCTIKRVLSIRQAGLDFLQAFKDCNSAAFKDLNNVINQVQTVVNTCNDIIHINENVCNNGDYNDEDDAKKKTPAACFSKLVSKMVTLKKQIAKTITLSKKLSSTPGAYGACNVDAVDDLLSVFTEFPTFVKECSKLTSK</sequence>
<protein>
    <submittedName>
        <fullName evidence="2">(Mediterranean fruit fly) hypothetical protein</fullName>
    </submittedName>
</protein>
<dbReference type="Proteomes" id="UP000606786">
    <property type="component" value="Unassembled WGS sequence"/>
</dbReference>
<keyword evidence="4" id="KW-1185">Reference proteome</keyword>
<reference evidence="3" key="1">
    <citation type="submission" date="2013-07" db="EMBL/GenBank/DDBJ databases">
        <authorList>
            <person name="Geib S."/>
        </authorList>
    </citation>
    <scope>NUCLEOTIDE SEQUENCE</scope>
</reference>
<name>W8CCE7_CERCA</name>
<dbReference type="EMBL" id="CAJHJT010000034">
    <property type="protein sequence ID" value="CAD7003941.1"/>
    <property type="molecule type" value="Genomic_DNA"/>
</dbReference>
<accession>W8CCE7</accession>
<dbReference type="KEGG" id="ccat:101459751"/>
<gene>
    <name evidence="2" type="ORF">CCAP1982_LOCUS12363</name>
</gene>
<dbReference type="EMBL" id="GAMC01003826">
    <property type="protein sequence ID" value="JAC02730.1"/>
    <property type="molecule type" value="mRNA"/>
</dbReference>
<reference evidence="2" key="3">
    <citation type="submission" date="2020-11" db="EMBL/GenBank/DDBJ databases">
        <authorList>
            <person name="Whitehead M."/>
        </authorList>
    </citation>
    <scope>NUCLEOTIDE SEQUENCE</scope>
    <source>
        <strain evidence="2">EGII</strain>
    </source>
</reference>
<keyword evidence="1" id="KW-0732">Signal</keyword>
<evidence type="ECO:0000313" key="2">
    <source>
        <dbReference type="EMBL" id="CAD7003941.1"/>
    </source>
</evidence>
<dbReference type="AlphaFoldDB" id="W8CCE7"/>
<proteinExistence type="evidence at transcript level"/>
<reference evidence="3" key="2">
    <citation type="journal article" date="2014" name="BMC Genomics">
        <title>A genomic perspective to assessing quality of mass-reared SIT flies used in Mediterranean fruit fly (Ceratitis capitata) eradication in California.</title>
        <authorList>
            <person name="Calla B."/>
            <person name="Hall B."/>
            <person name="Hou S."/>
            <person name="Geib S.M."/>
        </authorList>
    </citation>
    <scope>NUCLEOTIDE SEQUENCE</scope>
</reference>
<organism evidence="3">
    <name type="scientific">Ceratitis capitata</name>
    <name type="common">Mediterranean fruit fly</name>
    <name type="synonym">Tephritis capitata</name>
    <dbReference type="NCBI Taxonomy" id="7213"/>
    <lineage>
        <taxon>Eukaryota</taxon>
        <taxon>Metazoa</taxon>
        <taxon>Ecdysozoa</taxon>
        <taxon>Arthropoda</taxon>
        <taxon>Hexapoda</taxon>
        <taxon>Insecta</taxon>
        <taxon>Pterygota</taxon>
        <taxon>Neoptera</taxon>
        <taxon>Endopterygota</taxon>
        <taxon>Diptera</taxon>
        <taxon>Brachycera</taxon>
        <taxon>Muscomorpha</taxon>
        <taxon>Tephritoidea</taxon>
        <taxon>Tephritidae</taxon>
        <taxon>Ceratitis</taxon>
        <taxon>Ceratitis</taxon>
    </lineage>
</organism>
<feature type="chain" id="PRO_5036441954" evidence="1">
    <location>
        <begin position="20"/>
        <end position="208"/>
    </location>
</feature>
<evidence type="ECO:0000313" key="3">
    <source>
        <dbReference type="EMBL" id="JAC02730.1"/>
    </source>
</evidence>